<protein>
    <submittedName>
        <fullName evidence="1">Uncharacterized protein</fullName>
    </submittedName>
</protein>
<organism evidence="1 2">
    <name type="scientific">Populus tomentosa</name>
    <name type="common">Chinese white poplar</name>
    <dbReference type="NCBI Taxonomy" id="118781"/>
    <lineage>
        <taxon>Eukaryota</taxon>
        <taxon>Viridiplantae</taxon>
        <taxon>Streptophyta</taxon>
        <taxon>Embryophyta</taxon>
        <taxon>Tracheophyta</taxon>
        <taxon>Spermatophyta</taxon>
        <taxon>Magnoliopsida</taxon>
        <taxon>eudicotyledons</taxon>
        <taxon>Gunneridae</taxon>
        <taxon>Pentapetalae</taxon>
        <taxon>rosids</taxon>
        <taxon>fabids</taxon>
        <taxon>Malpighiales</taxon>
        <taxon>Salicaceae</taxon>
        <taxon>Saliceae</taxon>
        <taxon>Populus</taxon>
    </lineage>
</organism>
<accession>A0A8X8CF70</accession>
<proteinExistence type="predicted"/>
<dbReference type="Proteomes" id="UP000886885">
    <property type="component" value="Chromosome 13D"/>
</dbReference>
<evidence type="ECO:0000313" key="2">
    <source>
        <dbReference type="Proteomes" id="UP000886885"/>
    </source>
</evidence>
<dbReference type="AlphaFoldDB" id="A0A8X8CF70"/>
<sequence>MTIKIKLRSLLLEMEIKRYHVELRDVSANAVNALAEHCLDLIGIGFLDCLKVDEGSIGDCSICSFPLSYWDIKNEVARGLTSLA</sequence>
<keyword evidence="2" id="KW-1185">Reference proteome</keyword>
<dbReference type="EMBL" id="JAAWWB010000026">
    <property type="protein sequence ID" value="KAG6750834.1"/>
    <property type="molecule type" value="Genomic_DNA"/>
</dbReference>
<reference evidence="1" key="1">
    <citation type="journal article" date="2020" name="bioRxiv">
        <title>Hybrid origin of Populus tomentosa Carr. identified through genome sequencing and phylogenomic analysis.</title>
        <authorList>
            <person name="An X."/>
            <person name="Gao K."/>
            <person name="Chen Z."/>
            <person name="Li J."/>
            <person name="Yang X."/>
            <person name="Yang X."/>
            <person name="Zhou J."/>
            <person name="Guo T."/>
            <person name="Zhao T."/>
            <person name="Huang S."/>
            <person name="Miao D."/>
            <person name="Khan W.U."/>
            <person name="Rao P."/>
            <person name="Ye M."/>
            <person name="Lei B."/>
            <person name="Liao W."/>
            <person name="Wang J."/>
            <person name="Ji L."/>
            <person name="Li Y."/>
            <person name="Guo B."/>
            <person name="Mustafa N.S."/>
            <person name="Li S."/>
            <person name="Yun Q."/>
            <person name="Keller S.R."/>
            <person name="Mao J."/>
            <person name="Zhang R."/>
            <person name="Strauss S.H."/>
        </authorList>
    </citation>
    <scope>NUCLEOTIDE SEQUENCE</scope>
    <source>
        <strain evidence="1">GM15</strain>
        <tissue evidence="1">Leaf</tissue>
    </source>
</reference>
<name>A0A8X8CF70_POPTO</name>
<comment type="caution">
    <text evidence="1">The sequence shown here is derived from an EMBL/GenBank/DDBJ whole genome shotgun (WGS) entry which is preliminary data.</text>
</comment>
<evidence type="ECO:0000313" key="1">
    <source>
        <dbReference type="EMBL" id="KAG6750834.1"/>
    </source>
</evidence>
<gene>
    <name evidence="1" type="ORF">POTOM_045349</name>
</gene>